<sequence length="76" mass="8175">MSTVAIVACIVLGCIAISEARDCIDYLGKPVASGQSYYDGCNTCQCGVNGMPTICTLRYCLFYERGRITGRPVGRV</sequence>
<evidence type="ECO:0000256" key="2">
    <source>
        <dbReference type="ARBA" id="ARBA00022525"/>
    </source>
</evidence>
<feature type="chain" id="PRO_5039227855" description="Pacifastin domain-containing protein" evidence="4">
    <location>
        <begin position="21"/>
        <end position="76"/>
    </location>
</feature>
<keyword evidence="7" id="KW-1185">Reference proteome</keyword>
<reference evidence="6" key="2">
    <citation type="submission" date="2020-11" db="EMBL/GenBank/DDBJ databases">
        <authorList>
            <person name="McCartney M.A."/>
            <person name="Auch B."/>
            <person name="Kono T."/>
            <person name="Mallez S."/>
            <person name="Becker A."/>
            <person name="Gohl D.M."/>
            <person name="Silverstein K.A.T."/>
            <person name="Koren S."/>
            <person name="Bechman K.B."/>
            <person name="Herman A."/>
            <person name="Abrahante J.E."/>
            <person name="Garbe J."/>
        </authorList>
    </citation>
    <scope>NUCLEOTIDE SEQUENCE</scope>
    <source>
        <strain evidence="6">Duluth1</strain>
        <tissue evidence="6">Whole animal</tissue>
    </source>
</reference>
<gene>
    <name evidence="6" type="ORF">DPMN_109109</name>
</gene>
<comment type="subcellular location">
    <subcellularLocation>
        <location evidence="1">Secreted</location>
    </subcellularLocation>
</comment>
<evidence type="ECO:0000256" key="4">
    <source>
        <dbReference type="SAM" id="SignalP"/>
    </source>
</evidence>
<dbReference type="InterPro" id="IPR036201">
    <property type="entry name" value="Pacifastin_dom_sf"/>
</dbReference>
<reference evidence="6" key="1">
    <citation type="journal article" date="2019" name="bioRxiv">
        <title>The Genome of the Zebra Mussel, Dreissena polymorpha: A Resource for Invasive Species Research.</title>
        <authorList>
            <person name="McCartney M.A."/>
            <person name="Auch B."/>
            <person name="Kono T."/>
            <person name="Mallez S."/>
            <person name="Zhang Y."/>
            <person name="Obille A."/>
            <person name="Becker A."/>
            <person name="Abrahante J.E."/>
            <person name="Garbe J."/>
            <person name="Badalamenti J.P."/>
            <person name="Herman A."/>
            <person name="Mangelson H."/>
            <person name="Liachko I."/>
            <person name="Sullivan S."/>
            <person name="Sone E.D."/>
            <person name="Koren S."/>
            <person name="Silverstein K.A.T."/>
            <person name="Beckman K.B."/>
            <person name="Gohl D.M."/>
        </authorList>
    </citation>
    <scope>NUCLEOTIDE SEQUENCE</scope>
    <source>
        <strain evidence="6">Duluth1</strain>
        <tissue evidence="6">Whole animal</tissue>
    </source>
</reference>
<feature type="domain" description="Pacifastin" evidence="5">
    <location>
        <begin position="34"/>
        <end position="66"/>
    </location>
</feature>
<evidence type="ECO:0000313" key="6">
    <source>
        <dbReference type="EMBL" id="KAH3835748.1"/>
    </source>
</evidence>
<evidence type="ECO:0000313" key="7">
    <source>
        <dbReference type="Proteomes" id="UP000828390"/>
    </source>
</evidence>
<evidence type="ECO:0000256" key="1">
    <source>
        <dbReference type="ARBA" id="ARBA00004613"/>
    </source>
</evidence>
<accession>A0A9D4K9P6</accession>
<keyword evidence="4" id="KW-0732">Signal</keyword>
<dbReference type="AlphaFoldDB" id="A0A9D4K9P6"/>
<keyword evidence="2" id="KW-0964">Secreted</keyword>
<dbReference type="GO" id="GO:0005576">
    <property type="term" value="C:extracellular region"/>
    <property type="evidence" value="ECO:0007669"/>
    <property type="project" value="UniProtKB-SubCell"/>
</dbReference>
<dbReference type="GO" id="GO:0030414">
    <property type="term" value="F:peptidase inhibitor activity"/>
    <property type="evidence" value="ECO:0007669"/>
    <property type="project" value="InterPro"/>
</dbReference>
<organism evidence="6 7">
    <name type="scientific">Dreissena polymorpha</name>
    <name type="common">Zebra mussel</name>
    <name type="synonym">Mytilus polymorpha</name>
    <dbReference type="NCBI Taxonomy" id="45954"/>
    <lineage>
        <taxon>Eukaryota</taxon>
        <taxon>Metazoa</taxon>
        <taxon>Spiralia</taxon>
        <taxon>Lophotrochozoa</taxon>
        <taxon>Mollusca</taxon>
        <taxon>Bivalvia</taxon>
        <taxon>Autobranchia</taxon>
        <taxon>Heteroconchia</taxon>
        <taxon>Euheterodonta</taxon>
        <taxon>Imparidentia</taxon>
        <taxon>Neoheterodontei</taxon>
        <taxon>Myida</taxon>
        <taxon>Dreissenoidea</taxon>
        <taxon>Dreissenidae</taxon>
        <taxon>Dreissena</taxon>
    </lineage>
</organism>
<name>A0A9D4K9P6_DREPO</name>
<feature type="signal peptide" evidence="4">
    <location>
        <begin position="1"/>
        <end position="20"/>
    </location>
</feature>
<protein>
    <recommendedName>
        <fullName evidence="5">Pacifastin domain-containing protein</fullName>
    </recommendedName>
</protein>
<dbReference type="SUPFAM" id="SSF57283">
    <property type="entry name" value="PMP inhibitors"/>
    <property type="match status" value="1"/>
</dbReference>
<keyword evidence="3" id="KW-1015">Disulfide bond</keyword>
<dbReference type="Proteomes" id="UP000828390">
    <property type="component" value="Unassembled WGS sequence"/>
</dbReference>
<proteinExistence type="predicted"/>
<dbReference type="EMBL" id="JAIWYP010000004">
    <property type="protein sequence ID" value="KAH3835748.1"/>
    <property type="molecule type" value="Genomic_DNA"/>
</dbReference>
<evidence type="ECO:0000259" key="5">
    <source>
        <dbReference type="Pfam" id="PF05375"/>
    </source>
</evidence>
<comment type="caution">
    <text evidence="6">The sequence shown here is derived from an EMBL/GenBank/DDBJ whole genome shotgun (WGS) entry which is preliminary data.</text>
</comment>
<dbReference type="InterPro" id="IPR008037">
    <property type="entry name" value="Pacifastin_dom"/>
</dbReference>
<dbReference type="Pfam" id="PF05375">
    <property type="entry name" value="Pacifastin_I"/>
    <property type="match status" value="1"/>
</dbReference>
<evidence type="ECO:0000256" key="3">
    <source>
        <dbReference type="ARBA" id="ARBA00023157"/>
    </source>
</evidence>